<evidence type="ECO:0000259" key="7">
    <source>
        <dbReference type="PROSITE" id="PS50940"/>
    </source>
</evidence>
<dbReference type="InterPro" id="IPR036508">
    <property type="entry name" value="Chitin-bd_dom_sf"/>
</dbReference>
<accession>A0A182REG1</accession>
<reference evidence="8" key="1">
    <citation type="submission" date="2020-05" db="UniProtKB">
        <authorList>
            <consortium name="EnsemblMetazoa"/>
        </authorList>
    </citation>
    <scope>IDENTIFICATION</scope>
    <source>
        <strain evidence="8">FUMOZ</strain>
    </source>
</reference>
<feature type="domain" description="Chitin-binding type-2" evidence="7">
    <location>
        <begin position="255"/>
        <end position="313"/>
    </location>
</feature>
<dbReference type="InterPro" id="IPR051940">
    <property type="entry name" value="Chitin_bind-dev_reg"/>
</dbReference>
<evidence type="ECO:0000256" key="5">
    <source>
        <dbReference type="ARBA" id="ARBA00023180"/>
    </source>
</evidence>
<sequence length="562" mass="57593">MRSLLVLAVLVTASQAFSVFQNPPCSGTTPCLINCVVNARCPIFNPSKPILLPGPTCDRFYKCESGRACETLCPGGTHFNTREEACDWPHRACCDPSIECRPDPCGPGGDCTVPSPPTQPPVVIPPPGGQNPPCSGSGICAINCPVDNRCPAFDGSKTTLLPGTSCGVYVKCIAGRGCPMSCPAGLHFNSAKAICDWPFQACCDPNVECRPDPCGPNGCGGGPIYPPPPPPPPPPIVPEPPCSGSGICASNCPVDNRCPAFDGSKPTLLPGTSCSVYVKCIAGRGCPMSCPAGLHFNSAKQICDWPFQACCDPNVECRPDPCGPNGCGGGGGGGPIYPPPPPPPPAPIVPGPPCSGSGICASNCPVDNRCPAFDGSKPTLLPGQNCGVYVKCIAGRGCPMSCPAGLHFNSAKQICDWPFQACCDPNVECRPDPCGPNGCGGGGGGGPIYPPPPPPPIVPGPPCSGSGICANNCPVDNRCPAFDGSKPTLLPGQNCGVYVKCIAGRGCPMSCPAGLHFNSAKQICDWPFQACCDPSVQCRPDPCPPGAFGCGQNNNNNNWMFG</sequence>
<dbReference type="PANTHER" id="PTHR23301">
    <property type="entry name" value="CHITIN BINDING PERITROPHIN-A"/>
    <property type="match status" value="1"/>
</dbReference>
<evidence type="ECO:0000256" key="1">
    <source>
        <dbReference type="ARBA" id="ARBA00022669"/>
    </source>
</evidence>
<keyword evidence="1" id="KW-0147">Chitin-binding</keyword>
<dbReference type="VEuPathDB" id="VectorBase:AFUN004583"/>
<feature type="domain" description="Chitin-binding type-2" evidence="7">
    <location>
        <begin position="38"/>
        <end position="96"/>
    </location>
</feature>
<dbReference type="InterPro" id="IPR002557">
    <property type="entry name" value="Chitin-bd_dom"/>
</dbReference>
<dbReference type="PANTHER" id="PTHR23301:SF0">
    <property type="entry name" value="CHITIN-BINDING TYPE-2 DOMAIN-CONTAINING PROTEIN-RELATED"/>
    <property type="match status" value="1"/>
</dbReference>
<feature type="domain" description="Chitin-binding type-2" evidence="7">
    <location>
        <begin position="147"/>
        <end position="205"/>
    </location>
</feature>
<dbReference type="SUPFAM" id="SSF57625">
    <property type="entry name" value="Invertebrate chitin-binding proteins"/>
    <property type="match status" value="5"/>
</dbReference>
<dbReference type="AlphaFoldDB" id="A0A182REG1"/>
<organism evidence="8">
    <name type="scientific">Anopheles funestus</name>
    <name type="common">African malaria mosquito</name>
    <dbReference type="NCBI Taxonomy" id="62324"/>
    <lineage>
        <taxon>Eukaryota</taxon>
        <taxon>Metazoa</taxon>
        <taxon>Ecdysozoa</taxon>
        <taxon>Arthropoda</taxon>
        <taxon>Hexapoda</taxon>
        <taxon>Insecta</taxon>
        <taxon>Pterygota</taxon>
        <taxon>Neoptera</taxon>
        <taxon>Endopterygota</taxon>
        <taxon>Diptera</taxon>
        <taxon>Nematocera</taxon>
        <taxon>Culicoidea</taxon>
        <taxon>Culicidae</taxon>
        <taxon>Anophelinae</taxon>
        <taxon>Anopheles</taxon>
    </lineage>
</organism>
<keyword evidence="5" id="KW-0325">Glycoprotein</keyword>
<dbReference type="Gene3D" id="2.170.140.10">
    <property type="entry name" value="Chitin binding domain"/>
    <property type="match status" value="5"/>
</dbReference>
<feature type="chain" id="PRO_5021439507" description="Chitin-binding type-2 domain-containing protein" evidence="6">
    <location>
        <begin position="17"/>
        <end position="562"/>
    </location>
</feature>
<dbReference type="VEuPathDB" id="VectorBase:AFUN2_004927"/>
<dbReference type="VEuPathDB" id="VectorBase:AFUN2_011109"/>
<feature type="signal peptide" evidence="6">
    <location>
        <begin position="1"/>
        <end position="16"/>
    </location>
</feature>
<dbReference type="STRING" id="62324.A0A182REG1"/>
<evidence type="ECO:0000256" key="6">
    <source>
        <dbReference type="SAM" id="SignalP"/>
    </source>
</evidence>
<keyword evidence="4" id="KW-1015">Disulfide bond</keyword>
<dbReference type="EnsemblMetazoa" id="AFUN004583-RA">
    <property type="protein sequence ID" value="AFUN004583-PA"/>
    <property type="gene ID" value="AFUN004583"/>
</dbReference>
<keyword evidence="3" id="KW-0677">Repeat</keyword>
<proteinExistence type="predicted"/>
<evidence type="ECO:0000313" key="8">
    <source>
        <dbReference type="EnsemblMetazoa" id="AFUN004583-PA"/>
    </source>
</evidence>
<evidence type="ECO:0000256" key="4">
    <source>
        <dbReference type="ARBA" id="ARBA00023157"/>
    </source>
</evidence>
<evidence type="ECO:0000256" key="3">
    <source>
        <dbReference type="ARBA" id="ARBA00022737"/>
    </source>
</evidence>
<dbReference type="SMART" id="SM00494">
    <property type="entry name" value="ChtBD2"/>
    <property type="match status" value="5"/>
</dbReference>
<dbReference type="GO" id="GO:0005576">
    <property type="term" value="C:extracellular region"/>
    <property type="evidence" value="ECO:0007669"/>
    <property type="project" value="InterPro"/>
</dbReference>
<feature type="domain" description="Chitin-binding type-2" evidence="7">
    <location>
        <begin position="367"/>
        <end position="425"/>
    </location>
</feature>
<dbReference type="Pfam" id="PF01607">
    <property type="entry name" value="CBM_14"/>
    <property type="match status" value="5"/>
</dbReference>
<evidence type="ECO:0000256" key="2">
    <source>
        <dbReference type="ARBA" id="ARBA00022729"/>
    </source>
</evidence>
<dbReference type="GO" id="GO:0008061">
    <property type="term" value="F:chitin binding"/>
    <property type="evidence" value="ECO:0007669"/>
    <property type="project" value="UniProtKB-KW"/>
</dbReference>
<feature type="domain" description="Chitin-binding type-2" evidence="7">
    <location>
        <begin position="476"/>
        <end position="534"/>
    </location>
</feature>
<protein>
    <recommendedName>
        <fullName evidence="7">Chitin-binding type-2 domain-containing protein</fullName>
    </recommendedName>
</protein>
<keyword evidence="2 6" id="KW-0732">Signal</keyword>
<name>A0A182REG1_ANOFN</name>
<dbReference type="PROSITE" id="PS50940">
    <property type="entry name" value="CHIT_BIND_II"/>
    <property type="match status" value="5"/>
</dbReference>